<dbReference type="EMBL" id="CAJPEV010003986">
    <property type="protein sequence ID" value="CAG0900941.1"/>
    <property type="molecule type" value="Genomic_DNA"/>
</dbReference>
<feature type="transmembrane region" description="Helical" evidence="6">
    <location>
        <begin position="162"/>
        <end position="188"/>
    </location>
</feature>
<evidence type="ECO:0000256" key="4">
    <source>
        <dbReference type="ARBA" id="ARBA00022989"/>
    </source>
</evidence>
<dbReference type="GO" id="GO:0003676">
    <property type="term" value="F:nucleic acid binding"/>
    <property type="evidence" value="ECO:0007669"/>
    <property type="project" value="InterPro"/>
</dbReference>
<dbReference type="Pfam" id="PF01169">
    <property type="entry name" value="GDT1"/>
    <property type="match status" value="3"/>
</dbReference>
<evidence type="ECO:0000256" key="5">
    <source>
        <dbReference type="ARBA" id="ARBA00023136"/>
    </source>
</evidence>
<sequence length="355" mass="39146">MDILTHIEALLIEIQVLELKLIHDQRLCRIDNAPSHRTRATQHFLTQNTPEFIKHTEWSPNSPDCNPLDDSIWTVLSEAVYRNRHEKFSSLDSLKQGGICDIEQSTVSGKSFDTMAAPHTFLDHDASFFHGFVASLSVNIVSELGDKTFLIAAIMAMRHPRVAVFSGAMLALTFMTLFAVVIGCAATVIPEVYTQYASAALFALFGVKMLQEGIEMSGNEGQEEFEEVQADLQKKEEVIENASLMILIQSFTLTFVSEWGDRSQLATIALTARQVKSFVFLGLGFQASYKEIISTNYQNVWGVGLGSFCGQGLSTALAIIGGRMIAQKISVKIVTILGGFVFLSFVLSTLCFPPD</sequence>
<dbReference type="PANTHER" id="PTHR12608">
    <property type="entry name" value="TRANSMEMBRANE PROTEIN HTP-1 RELATED"/>
    <property type="match status" value="1"/>
</dbReference>
<dbReference type="GO" id="GO:0016020">
    <property type="term" value="C:membrane"/>
    <property type="evidence" value="ECO:0007669"/>
    <property type="project" value="UniProtKB-SubCell"/>
</dbReference>
<gene>
    <name evidence="7" type="ORF">DSTB1V02_LOCUS11730</name>
</gene>
<name>A0A7R9AD36_9CRUS</name>
<proteinExistence type="inferred from homology"/>
<dbReference type="Gene3D" id="3.30.420.10">
    <property type="entry name" value="Ribonuclease H-like superfamily/Ribonuclease H"/>
    <property type="match status" value="1"/>
</dbReference>
<dbReference type="EMBL" id="LR903503">
    <property type="protein sequence ID" value="CAD7251969.1"/>
    <property type="molecule type" value="Genomic_DNA"/>
</dbReference>
<organism evidence="7">
    <name type="scientific">Darwinula stevensoni</name>
    <dbReference type="NCBI Taxonomy" id="69355"/>
    <lineage>
        <taxon>Eukaryota</taxon>
        <taxon>Metazoa</taxon>
        <taxon>Ecdysozoa</taxon>
        <taxon>Arthropoda</taxon>
        <taxon>Crustacea</taxon>
        <taxon>Oligostraca</taxon>
        <taxon>Ostracoda</taxon>
        <taxon>Podocopa</taxon>
        <taxon>Podocopida</taxon>
        <taxon>Darwinulocopina</taxon>
        <taxon>Darwinuloidea</taxon>
        <taxon>Darwinulidae</taxon>
        <taxon>Darwinula</taxon>
    </lineage>
</organism>
<evidence type="ECO:0000256" key="6">
    <source>
        <dbReference type="RuleBase" id="RU365102"/>
    </source>
</evidence>
<feature type="transmembrane region" description="Helical" evidence="6">
    <location>
        <begin position="333"/>
        <end position="352"/>
    </location>
</feature>
<evidence type="ECO:0000256" key="3">
    <source>
        <dbReference type="ARBA" id="ARBA00022692"/>
    </source>
</evidence>
<dbReference type="GO" id="GO:0015085">
    <property type="term" value="F:calcium ion transmembrane transporter activity"/>
    <property type="evidence" value="ECO:0007669"/>
    <property type="project" value="TreeGrafter"/>
</dbReference>
<dbReference type="InterPro" id="IPR036397">
    <property type="entry name" value="RNaseH_sf"/>
</dbReference>
<evidence type="ECO:0000313" key="7">
    <source>
        <dbReference type="EMBL" id="CAD7251969.1"/>
    </source>
</evidence>
<dbReference type="GO" id="GO:0005384">
    <property type="term" value="F:manganese ion transmembrane transporter activity"/>
    <property type="evidence" value="ECO:0007669"/>
    <property type="project" value="TreeGrafter"/>
</dbReference>
<keyword evidence="3 6" id="KW-0812">Transmembrane</keyword>
<comment type="caution">
    <text evidence="6">Lacks conserved residue(s) required for the propagation of feature annotation.</text>
</comment>
<dbReference type="PANTHER" id="PTHR12608:SF1">
    <property type="entry name" value="TRANSMEMBRANE PROTEIN 165"/>
    <property type="match status" value="1"/>
</dbReference>
<evidence type="ECO:0000256" key="2">
    <source>
        <dbReference type="ARBA" id="ARBA00009190"/>
    </source>
</evidence>
<dbReference type="GO" id="GO:0005794">
    <property type="term" value="C:Golgi apparatus"/>
    <property type="evidence" value="ECO:0007669"/>
    <property type="project" value="TreeGrafter"/>
</dbReference>
<dbReference type="InterPro" id="IPR001727">
    <property type="entry name" value="GDT1-like"/>
</dbReference>
<keyword evidence="8" id="KW-1185">Reference proteome</keyword>
<dbReference type="GO" id="GO:0032472">
    <property type="term" value="P:Golgi calcium ion transport"/>
    <property type="evidence" value="ECO:0007669"/>
    <property type="project" value="TreeGrafter"/>
</dbReference>
<keyword evidence="4 6" id="KW-1133">Transmembrane helix</keyword>
<evidence type="ECO:0000313" key="8">
    <source>
        <dbReference type="Proteomes" id="UP000677054"/>
    </source>
</evidence>
<dbReference type="PROSITE" id="PS01214">
    <property type="entry name" value="UPF0016"/>
    <property type="match status" value="1"/>
</dbReference>
<dbReference type="InterPro" id="IPR049555">
    <property type="entry name" value="GDT1-like_CS"/>
</dbReference>
<dbReference type="AlphaFoldDB" id="A0A7R9AD36"/>
<reference evidence="7" key="1">
    <citation type="submission" date="2020-11" db="EMBL/GenBank/DDBJ databases">
        <authorList>
            <person name="Tran Van P."/>
        </authorList>
    </citation>
    <scope>NUCLEOTIDE SEQUENCE</scope>
</reference>
<protein>
    <recommendedName>
        <fullName evidence="6">GDT1 family protein</fullName>
    </recommendedName>
</protein>
<accession>A0A7R9AD36</accession>
<dbReference type="Proteomes" id="UP000677054">
    <property type="component" value="Unassembled WGS sequence"/>
</dbReference>
<dbReference type="OrthoDB" id="442680at2759"/>
<dbReference type="GO" id="GO:0032468">
    <property type="term" value="P:Golgi calcium ion homeostasis"/>
    <property type="evidence" value="ECO:0007669"/>
    <property type="project" value="TreeGrafter"/>
</dbReference>
<comment type="subcellular location">
    <subcellularLocation>
        <location evidence="1 6">Membrane</location>
        <topology evidence="1 6">Multi-pass membrane protein</topology>
    </subcellularLocation>
</comment>
<comment type="similarity">
    <text evidence="2 6">Belongs to the GDT1 family.</text>
</comment>
<keyword evidence="5 6" id="KW-0472">Membrane</keyword>
<evidence type="ECO:0000256" key="1">
    <source>
        <dbReference type="ARBA" id="ARBA00004141"/>
    </source>
</evidence>